<organism evidence="1 2">
    <name type="scientific">Camellia lanceoleosa</name>
    <dbReference type="NCBI Taxonomy" id="1840588"/>
    <lineage>
        <taxon>Eukaryota</taxon>
        <taxon>Viridiplantae</taxon>
        <taxon>Streptophyta</taxon>
        <taxon>Embryophyta</taxon>
        <taxon>Tracheophyta</taxon>
        <taxon>Spermatophyta</taxon>
        <taxon>Magnoliopsida</taxon>
        <taxon>eudicotyledons</taxon>
        <taxon>Gunneridae</taxon>
        <taxon>Pentapetalae</taxon>
        <taxon>asterids</taxon>
        <taxon>Ericales</taxon>
        <taxon>Theaceae</taxon>
        <taxon>Camellia</taxon>
    </lineage>
</organism>
<comment type="caution">
    <text evidence="1">The sequence shown here is derived from an EMBL/GenBank/DDBJ whole genome shotgun (WGS) entry which is preliminary data.</text>
</comment>
<evidence type="ECO:0000313" key="1">
    <source>
        <dbReference type="EMBL" id="KAI7995321.1"/>
    </source>
</evidence>
<dbReference type="Proteomes" id="UP001060215">
    <property type="component" value="Chromosome 12"/>
</dbReference>
<protein>
    <submittedName>
        <fullName evidence="1">Uncharacterized protein</fullName>
    </submittedName>
</protein>
<name>A0ACC0G2K5_9ERIC</name>
<accession>A0ACC0G2K5</accession>
<sequence length="101" mass="11386">MMPKKRTRVGWKTCVFDVLGIVDERLSRLASKNIDGGIFAAFSLGGGTFNISILEISDGVIEVKAKEFDSSPRGEDFDLVLVEYMVEEIRRLILWMSLETK</sequence>
<dbReference type="EMBL" id="CM045769">
    <property type="protein sequence ID" value="KAI7995321.1"/>
    <property type="molecule type" value="Genomic_DNA"/>
</dbReference>
<gene>
    <name evidence="1" type="ORF">LOK49_LG11G00016</name>
</gene>
<proteinExistence type="predicted"/>
<evidence type="ECO:0000313" key="2">
    <source>
        <dbReference type="Proteomes" id="UP001060215"/>
    </source>
</evidence>
<reference evidence="1 2" key="1">
    <citation type="journal article" date="2022" name="Plant J.">
        <title>Chromosome-level genome of Camellia lanceoleosa provides a valuable resource for understanding genome evolution and self-incompatibility.</title>
        <authorList>
            <person name="Gong W."/>
            <person name="Xiao S."/>
            <person name="Wang L."/>
            <person name="Liao Z."/>
            <person name="Chang Y."/>
            <person name="Mo W."/>
            <person name="Hu G."/>
            <person name="Li W."/>
            <person name="Zhao G."/>
            <person name="Zhu H."/>
            <person name="Hu X."/>
            <person name="Ji K."/>
            <person name="Xiang X."/>
            <person name="Song Q."/>
            <person name="Yuan D."/>
            <person name="Jin S."/>
            <person name="Zhang L."/>
        </authorList>
    </citation>
    <scope>NUCLEOTIDE SEQUENCE [LARGE SCALE GENOMIC DNA]</scope>
    <source>
        <strain evidence="1">SQ_2022a</strain>
    </source>
</reference>
<keyword evidence="2" id="KW-1185">Reference proteome</keyword>